<evidence type="ECO:0000313" key="1">
    <source>
        <dbReference type="EMBL" id="KAL1505029.1"/>
    </source>
</evidence>
<keyword evidence="2" id="KW-1185">Reference proteome</keyword>
<sequence length="342" mass="37322">MSLRYSCRERHPQSGTIACPAASMLLLVPLGGLVLLQLRTSFCAHGINSCLARLQHILITTAAQPEALSSAFVSMSSLLPPHVENGFRLALVTAISRPSVCVPEGAFLFTYANKFHQDLMRMQMFPVQDESCIVSRYVALCFGGNWHPACVEAPALPAMGHHGALFYHHVLWVKWRLSRLALATQGCRMVLFLEADVVLLRNPFVAVVEHFGSLDHIDLLYSASARSLRALHARLEAESEKCVKAQSNTGILLVRNLSLVDAVIEEEPWVKIPGTPLDQELVDDVLGRPSSNKCNGADRRRGPAGYCQLKPLSGNDFRMTSWVAPGLTQHGSAAAGVAPLAR</sequence>
<protein>
    <submittedName>
        <fullName evidence="1">Uncharacterized protein</fullName>
    </submittedName>
</protein>
<name>A0AB34IUJ7_PRYPA</name>
<dbReference type="AlphaFoldDB" id="A0AB34IUJ7"/>
<accession>A0AB34IUJ7</accession>
<dbReference type="EMBL" id="JBGBPQ010000019">
    <property type="protein sequence ID" value="KAL1505029.1"/>
    <property type="molecule type" value="Genomic_DNA"/>
</dbReference>
<dbReference type="Proteomes" id="UP001515480">
    <property type="component" value="Unassembled WGS sequence"/>
</dbReference>
<gene>
    <name evidence="1" type="ORF">AB1Y20_008790</name>
</gene>
<organism evidence="1 2">
    <name type="scientific">Prymnesium parvum</name>
    <name type="common">Toxic golden alga</name>
    <dbReference type="NCBI Taxonomy" id="97485"/>
    <lineage>
        <taxon>Eukaryota</taxon>
        <taxon>Haptista</taxon>
        <taxon>Haptophyta</taxon>
        <taxon>Prymnesiophyceae</taxon>
        <taxon>Prymnesiales</taxon>
        <taxon>Prymnesiaceae</taxon>
        <taxon>Prymnesium</taxon>
    </lineage>
</organism>
<reference evidence="1 2" key="1">
    <citation type="journal article" date="2024" name="Science">
        <title>Giant polyketide synthase enzymes in the biosynthesis of giant marine polyether toxins.</title>
        <authorList>
            <person name="Fallon T.R."/>
            <person name="Shende V.V."/>
            <person name="Wierzbicki I.H."/>
            <person name="Pendleton A.L."/>
            <person name="Watervoot N.F."/>
            <person name="Auber R.P."/>
            <person name="Gonzalez D.J."/>
            <person name="Wisecaver J.H."/>
            <person name="Moore B.S."/>
        </authorList>
    </citation>
    <scope>NUCLEOTIDE SEQUENCE [LARGE SCALE GENOMIC DNA]</scope>
    <source>
        <strain evidence="1 2">12B1</strain>
    </source>
</reference>
<proteinExistence type="predicted"/>
<evidence type="ECO:0000313" key="2">
    <source>
        <dbReference type="Proteomes" id="UP001515480"/>
    </source>
</evidence>
<comment type="caution">
    <text evidence="1">The sequence shown here is derived from an EMBL/GenBank/DDBJ whole genome shotgun (WGS) entry which is preliminary data.</text>
</comment>